<feature type="compositionally biased region" description="Low complexity" evidence="1">
    <location>
        <begin position="99"/>
        <end position="111"/>
    </location>
</feature>
<dbReference type="GO" id="GO:0005739">
    <property type="term" value="C:mitochondrion"/>
    <property type="evidence" value="ECO:0007669"/>
    <property type="project" value="InterPro"/>
</dbReference>
<evidence type="ECO:0000259" key="2">
    <source>
        <dbReference type="PROSITE" id="PS50812"/>
    </source>
</evidence>
<gene>
    <name evidence="3" type="ORF">GY632_0884</name>
</gene>
<name>A0A9P4YNX5_9EURO</name>
<feature type="region of interest" description="Disordered" evidence="1">
    <location>
        <begin position="294"/>
        <end position="408"/>
    </location>
</feature>
<dbReference type="AlphaFoldDB" id="A0A9P4YNX5"/>
<dbReference type="SMART" id="SM00293">
    <property type="entry name" value="PWWP"/>
    <property type="match status" value="1"/>
</dbReference>
<feature type="compositionally biased region" description="Basic and acidic residues" evidence="1">
    <location>
        <begin position="530"/>
        <end position="543"/>
    </location>
</feature>
<feature type="region of interest" description="Disordered" evidence="1">
    <location>
        <begin position="504"/>
        <end position="610"/>
    </location>
</feature>
<dbReference type="InterPro" id="IPR000313">
    <property type="entry name" value="PWWP_dom"/>
</dbReference>
<feature type="region of interest" description="Disordered" evidence="1">
    <location>
        <begin position="1"/>
        <end position="143"/>
    </location>
</feature>
<comment type="caution">
    <text evidence="3">The sequence shown here is derived from an EMBL/GenBank/DDBJ whole genome shotgun (WGS) entry which is preliminary data.</text>
</comment>
<evidence type="ECO:0000313" key="3">
    <source>
        <dbReference type="EMBL" id="KAF3900265.1"/>
    </source>
</evidence>
<dbReference type="CDD" id="cd05840">
    <property type="entry name" value="PWWP_ScIOC4-like"/>
    <property type="match status" value="1"/>
</dbReference>
<dbReference type="Pfam" id="PF00855">
    <property type="entry name" value="PWWP"/>
    <property type="match status" value="1"/>
</dbReference>
<dbReference type="Proteomes" id="UP000749309">
    <property type="component" value="Unassembled WGS sequence"/>
</dbReference>
<dbReference type="InterPro" id="IPR035503">
    <property type="entry name" value="IOC4-like_PWWP"/>
</dbReference>
<organism evidence="3 4">
    <name type="scientific">Trichophyton interdigitale</name>
    <dbReference type="NCBI Taxonomy" id="101480"/>
    <lineage>
        <taxon>Eukaryota</taxon>
        <taxon>Fungi</taxon>
        <taxon>Dikarya</taxon>
        <taxon>Ascomycota</taxon>
        <taxon>Pezizomycotina</taxon>
        <taxon>Eurotiomycetes</taxon>
        <taxon>Eurotiomycetidae</taxon>
        <taxon>Onygenales</taxon>
        <taxon>Arthrodermataceae</taxon>
        <taxon>Trichophyton</taxon>
    </lineage>
</organism>
<reference evidence="3" key="1">
    <citation type="submission" date="2020-03" db="EMBL/GenBank/DDBJ databases">
        <title>Whole Genome Sequence of Trichophyton interdigitale from India.</title>
        <authorList>
            <person name="Kumar P."/>
        </authorList>
    </citation>
    <scope>NUCLEOTIDE SEQUENCE</scope>
    <source>
        <strain evidence="3">UCMS-IGIB-CI14</strain>
    </source>
</reference>
<dbReference type="InterPro" id="IPR026093">
    <property type="entry name" value="MGARP"/>
</dbReference>
<accession>A0A9P4YNX5</accession>
<dbReference type="PROSITE" id="PS50812">
    <property type="entry name" value="PWWP"/>
    <property type="match status" value="1"/>
</dbReference>
<feature type="compositionally biased region" description="Low complexity" evidence="1">
    <location>
        <begin position="354"/>
        <end position="376"/>
    </location>
</feature>
<protein>
    <submittedName>
        <fullName evidence="3">PWWP domain-containing protein, variant</fullName>
    </submittedName>
</protein>
<feature type="domain" description="PWWP" evidence="2">
    <location>
        <begin position="153"/>
        <end position="236"/>
    </location>
</feature>
<feature type="compositionally biased region" description="Basic and acidic residues" evidence="1">
    <location>
        <begin position="569"/>
        <end position="581"/>
    </location>
</feature>
<dbReference type="PANTHER" id="PTHR22910:SF6">
    <property type="entry name" value="PROTEIN MGARP"/>
    <property type="match status" value="1"/>
</dbReference>
<feature type="compositionally biased region" description="Acidic residues" evidence="1">
    <location>
        <begin position="308"/>
        <end position="317"/>
    </location>
</feature>
<sequence>MADTGKTCASRPCLPVDGDAGELTQPSRPEQQEPEPVSKEAGRDFNYTDAEPTTDAADKPQPESTDNAEEEKKPAETSADAEADASADKADGGEGGEAAGTTDQAAAETATNGASSAPKKAANGKRKSTAGPGQKKLGKKKSMNRIYHLDVQPGEVYLARMKSHPPWPSIVCDEEMLPPSLLSTRPVTTKRADGTYAEAYSDGGKKVNERTFPVMFMATNEFAWIHNADLTPLTPEECKDVSEKGKSKNLIAAYQVAAEGHDLDYFKEMLNDFELAVQQAQAEQEAKAAAKAAKEEKKKKRKSMEVVEGAEDEEMEDAGEKKKSTKKRKKDLESEGEQEKPMKTPKSATKLKLTTPKAPATGEKATKKAATTTGKSSKGKSKKKAEASDEEVETPKEVEKPVDPQEAKAKREKEILYLRYKLQKGFLTRDQAPEESEMELMSTYINKLEAYTDLEVSIIRSTKINKVLKAIIKLPTIPKEEEYNFRGRSVQILSKWKQLLESDIPSAGEGSTPADKPTSNGVHKKGRGGKKAEVKKEEEKKTEEADEDTAEPSKDGDISMADADDEKPEAEKEEKEAKEEEKADENEKEEKEKEQEEAGTPVQDADAMET</sequence>
<dbReference type="PANTHER" id="PTHR22910">
    <property type="entry name" value="PROTEIN MGARP"/>
    <property type="match status" value="1"/>
</dbReference>
<proteinExistence type="predicted"/>
<evidence type="ECO:0000256" key="1">
    <source>
        <dbReference type="SAM" id="MobiDB-lite"/>
    </source>
</evidence>
<dbReference type="Gene3D" id="2.30.30.140">
    <property type="match status" value="1"/>
</dbReference>
<evidence type="ECO:0000313" key="4">
    <source>
        <dbReference type="Proteomes" id="UP000749309"/>
    </source>
</evidence>
<feature type="compositionally biased region" description="Basic and acidic residues" evidence="1">
    <location>
        <begin position="330"/>
        <end position="342"/>
    </location>
</feature>
<dbReference type="SUPFAM" id="SSF63748">
    <property type="entry name" value="Tudor/PWWP/MBT"/>
    <property type="match status" value="1"/>
</dbReference>
<dbReference type="EMBL" id="JAAQVJ010000016">
    <property type="protein sequence ID" value="KAF3900265.1"/>
    <property type="molecule type" value="Genomic_DNA"/>
</dbReference>
<feature type="compositionally biased region" description="Basic and acidic residues" evidence="1">
    <location>
        <begin position="393"/>
        <end position="408"/>
    </location>
</feature>